<dbReference type="InterPro" id="IPR013815">
    <property type="entry name" value="ATP_grasp_subdomain_1"/>
</dbReference>
<evidence type="ECO:0000313" key="6">
    <source>
        <dbReference type="EMBL" id="CAF1190326.1"/>
    </source>
</evidence>
<dbReference type="SUPFAM" id="SSF56059">
    <property type="entry name" value="Glutathione synthetase ATP-binding domain-like"/>
    <property type="match status" value="1"/>
</dbReference>
<reference evidence="6" key="1">
    <citation type="submission" date="2021-02" db="EMBL/GenBank/DDBJ databases">
        <authorList>
            <person name="Nowell W R."/>
        </authorList>
    </citation>
    <scope>NUCLEOTIDE SEQUENCE</scope>
</reference>
<dbReference type="AlphaFoldDB" id="A0A814VGA0"/>
<gene>
    <name evidence="6" type="ORF">EDS130_LOCUS24766</name>
    <name evidence="5" type="ORF">XAT740_LOCUS16911</name>
</gene>
<protein>
    <recommendedName>
        <fullName evidence="4">ATP-grasp domain-containing protein</fullName>
    </recommendedName>
</protein>
<dbReference type="Gene3D" id="3.30.470.20">
    <property type="entry name" value="ATP-grasp fold, B domain"/>
    <property type="match status" value="1"/>
</dbReference>
<dbReference type="GO" id="GO:0046872">
    <property type="term" value="F:metal ion binding"/>
    <property type="evidence" value="ECO:0007669"/>
    <property type="project" value="InterPro"/>
</dbReference>
<feature type="domain" description="ATP-grasp" evidence="4">
    <location>
        <begin position="129"/>
        <end position="339"/>
    </location>
</feature>
<evidence type="ECO:0000313" key="5">
    <source>
        <dbReference type="EMBL" id="CAF1072910.1"/>
    </source>
</evidence>
<dbReference type="Pfam" id="PF07478">
    <property type="entry name" value="Dala_Dala_lig_C"/>
    <property type="match status" value="1"/>
</dbReference>
<proteinExistence type="inferred from homology"/>
<keyword evidence="3" id="KW-0067">ATP-binding</keyword>
<dbReference type="GO" id="GO:0005524">
    <property type="term" value="F:ATP binding"/>
    <property type="evidence" value="ECO:0007669"/>
    <property type="project" value="UniProtKB-UniRule"/>
</dbReference>
<sequence length="346" mass="38390">MTTYRILHVTGSPFNDFYYGLSYRNAQCNLNMAPYVPLLQNFVIAVVTVDGQWRFPSTLNEKDFDAAKPMPLAEAIQLITAQKIDLVMPHMYCIHGMTHYRALFDMLKIPYMGNTAEIMSIAVHKDKTKAIVAAAGVKVPFGEILRHGDVPTIPPPAIVKPTCCDNSLGMSLVEDASGYDTALTKAFEQADKVIVETFIPPGREVRCGIIVKDGQLIALPIEEYAIDPHERPVRTHVEKFPELDANGKFLGWPKDWGTRYWIVDSNDPVTQKVQDVAKKCHVALGCRHYSAFDFRIDPSGEPWFIEAGLYCSFDGGGGIPYMAKASGISLDELVATMIKETLNSKG</sequence>
<evidence type="ECO:0000259" key="4">
    <source>
        <dbReference type="PROSITE" id="PS50975"/>
    </source>
</evidence>
<dbReference type="EMBL" id="CAJNOJ010000142">
    <property type="protein sequence ID" value="CAF1190326.1"/>
    <property type="molecule type" value="Genomic_DNA"/>
</dbReference>
<keyword evidence="2" id="KW-0436">Ligase</keyword>
<dbReference type="InterPro" id="IPR011761">
    <property type="entry name" value="ATP-grasp"/>
</dbReference>
<evidence type="ECO:0000256" key="1">
    <source>
        <dbReference type="ARBA" id="ARBA00010871"/>
    </source>
</evidence>
<evidence type="ECO:0000313" key="8">
    <source>
        <dbReference type="Proteomes" id="UP000663852"/>
    </source>
</evidence>
<dbReference type="Proteomes" id="UP000663852">
    <property type="component" value="Unassembled WGS sequence"/>
</dbReference>
<dbReference type="GO" id="GO:0008716">
    <property type="term" value="F:D-alanine-D-alanine ligase activity"/>
    <property type="evidence" value="ECO:0007669"/>
    <property type="project" value="InterPro"/>
</dbReference>
<dbReference type="OrthoDB" id="3562at2759"/>
<dbReference type="EMBL" id="CAJNOR010001091">
    <property type="protein sequence ID" value="CAF1072910.1"/>
    <property type="molecule type" value="Genomic_DNA"/>
</dbReference>
<dbReference type="PANTHER" id="PTHR23132:SF23">
    <property type="entry name" value="D-ALANINE--D-ALANINE LIGASE B"/>
    <property type="match status" value="1"/>
</dbReference>
<dbReference type="PANTHER" id="PTHR23132">
    <property type="entry name" value="D-ALANINE--D-ALANINE LIGASE"/>
    <property type="match status" value="1"/>
</dbReference>
<dbReference type="Gene3D" id="3.30.1490.20">
    <property type="entry name" value="ATP-grasp fold, A domain"/>
    <property type="match status" value="1"/>
</dbReference>
<accession>A0A814VGA0</accession>
<dbReference type="Gene3D" id="3.40.50.20">
    <property type="match status" value="1"/>
</dbReference>
<evidence type="ECO:0000256" key="2">
    <source>
        <dbReference type="ARBA" id="ARBA00022598"/>
    </source>
</evidence>
<dbReference type="Proteomes" id="UP000663828">
    <property type="component" value="Unassembled WGS sequence"/>
</dbReference>
<dbReference type="PROSITE" id="PS50975">
    <property type="entry name" value="ATP_GRASP"/>
    <property type="match status" value="1"/>
</dbReference>
<organism evidence="6 8">
    <name type="scientific">Adineta ricciae</name>
    <name type="common">Rotifer</name>
    <dbReference type="NCBI Taxonomy" id="249248"/>
    <lineage>
        <taxon>Eukaryota</taxon>
        <taxon>Metazoa</taxon>
        <taxon>Spiralia</taxon>
        <taxon>Gnathifera</taxon>
        <taxon>Rotifera</taxon>
        <taxon>Eurotatoria</taxon>
        <taxon>Bdelloidea</taxon>
        <taxon>Adinetida</taxon>
        <taxon>Adinetidae</taxon>
        <taxon>Adineta</taxon>
    </lineage>
</organism>
<dbReference type="InterPro" id="IPR011095">
    <property type="entry name" value="Dala_Dala_lig_C"/>
</dbReference>
<keyword evidence="7" id="KW-1185">Reference proteome</keyword>
<evidence type="ECO:0000313" key="7">
    <source>
        <dbReference type="Proteomes" id="UP000663828"/>
    </source>
</evidence>
<comment type="similarity">
    <text evidence="1">Belongs to the D-alanine--D-alanine ligase family.</text>
</comment>
<evidence type="ECO:0000256" key="3">
    <source>
        <dbReference type="PROSITE-ProRule" id="PRU00409"/>
    </source>
</evidence>
<name>A0A814VGA0_ADIRI</name>
<keyword evidence="3" id="KW-0547">Nucleotide-binding</keyword>
<comment type="caution">
    <text evidence="6">The sequence shown here is derived from an EMBL/GenBank/DDBJ whole genome shotgun (WGS) entry which is preliminary data.</text>
</comment>